<evidence type="ECO:0000313" key="2">
    <source>
        <dbReference type="EMBL" id="TRY16292.1"/>
    </source>
</evidence>
<keyword evidence="3" id="KW-1185">Reference proteome</keyword>
<sequence length="611" mass="67996">MLKPKLGLIFLSSLLLSACGGSDSNPADIVPPVIVPPATDEFDHKVSGIVAYSGAIAGADVCVDLNINKLCDADDPQSTTEPDGSYLINWTDSTETPEYYLIANWTDTNTSILAVPTQLSVKYKSTRLNIPQFISPNNTHSVAPKKTNTIINNAAAQLMSLSEHDGAINALTHIEFQRYEQMHAQTLSSSDIVIKKQALAVILNSLYPHSGSDVYQLSTEQSKAEAFVNTQKLHSHLTALIDDNLTAILGVDEVLSSSKSALMALIEGSGLSVDEYLNSDPIAVRFLVNNTLLAQGYIDTPFDEKIMSGDDWQILKSNIMDDGLTPHQFTLAPVHLNSFYTLDYGNPNLTLAGFVTDNQPSGSIIDSSNEQPIPVECWNGELETWINVNRDNQGYEPVAAVYHNNTITTHYDGTDVPINFSVEKHHRDSEEWSAIIEATPIAFKLNKLDWPAYIYRYNIEQTQDVMCRIEANYSTWDMPTHNDPELLTTADMARLFWPTFSSDEVTINETKKQLSIELTFGTISTFEWSLQTSPNDLPVIHIVEINVPQEIAAQVIPDNYLINDDQIIEIEMNKAISFDDMNDFLLLTYNGEEDSFGQRYYQHLISLLPSK</sequence>
<proteinExistence type="predicted"/>
<evidence type="ECO:0000313" key="3">
    <source>
        <dbReference type="Proteomes" id="UP000318126"/>
    </source>
</evidence>
<accession>A0A553JV08</accession>
<keyword evidence="1" id="KW-0732">Signal</keyword>
<protein>
    <recommendedName>
        <fullName evidence="4">Carboxypeptidase regulatory-like domain-containing protein</fullName>
    </recommendedName>
</protein>
<dbReference type="PROSITE" id="PS51257">
    <property type="entry name" value="PROKAR_LIPOPROTEIN"/>
    <property type="match status" value="1"/>
</dbReference>
<feature type="signal peptide" evidence="1">
    <location>
        <begin position="1"/>
        <end position="18"/>
    </location>
</feature>
<dbReference type="AlphaFoldDB" id="A0A553JV08"/>
<organism evidence="2 3">
    <name type="scientific">Shewanella hanedai</name>
    <name type="common">Alteromonas hanedai</name>
    <dbReference type="NCBI Taxonomy" id="25"/>
    <lineage>
        <taxon>Bacteria</taxon>
        <taxon>Pseudomonadati</taxon>
        <taxon>Pseudomonadota</taxon>
        <taxon>Gammaproteobacteria</taxon>
        <taxon>Alteromonadales</taxon>
        <taxon>Shewanellaceae</taxon>
        <taxon>Shewanella</taxon>
    </lineage>
</organism>
<dbReference type="Proteomes" id="UP000318126">
    <property type="component" value="Unassembled WGS sequence"/>
</dbReference>
<comment type="caution">
    <text evidence="2">The sequence shown here is derived from an EMBL/GenBank/DDBJ whole genome shotgun (WGS) entry which is preliminary data.</text>
</comment>
<dbReference type="OrthoDB" id="6247340at2"/>
<dbReference type="RefSeq" id="WP_143562738.1">
    <property type="nucleotide sequence ID" value="NZ_BMPL01000001.1"/>
</dbReference>
<reference evidence="3" key="1">
    <citation type="submission" date="2019-07" db="EMBL/GenBank/DDBJ databases">
        <title>Shewanella sp. YLB-08 draft genomic sequence.</title>
        <authorList>
            <person name="Yu L."/>
        </authorList>
    </citation>
    <scope>NUCLEOTIDE SEQUENCE [LARGE SCALE GENOMIC DNA]</scope>
    <source>
        <strain evidence="3">JCM 20706</strain>
    </source>
</reference>
<evidence type="ECO:0008006" key="4">
    <source>
        <dbReference type="Google" id="ProtNLM"/>
    </source>
</evidence>
<gene>
    <name evidence="2" type="ORF">FN961_01310</name>
</gene>
<dbReference type="EMBL" id="VKGK01000001">
    <property type="protein sequence ID" value="TRY16292.1"/>
    <property type="molecule type" value="Genomic_DNA"/>
</dbReference>
<evidence type="ECO:0000256" key="1">
    <source>
        <dbReference type="SAM" id="SignalP"/>
    </source>
</evidence>
<name>A0A553JV08_SHEHA</name>
<feature type="chain" id="PRO_5022065139" description="Carboxypeptidase regulatory-like domain-containing protein" evidence="1">
    <location>
        <begin position="19"/>
        <end position="611"/>
    </location>
</feature>